<evidence type="ECO:0000313" key="1">
    <source>
        <dbReference type="EMBL" id="SPD86757.1"/>
    </source>
</evidence>
<organism evidence="1 2">
    <name type="scientific">Micropruina glycogenica</name>
    <dbReference type="NCBI Taxonomy" id="75385"/>
    <lineage>
        <taxon>Bacteria</taxon>
        <taxon>Bacillati</taxon>
        <taxon>Actinomycetota</taxon>
        <taxon>Actinomycetes</taxon>
        <taxon>Propionibacteriales</taxon>
        <taxon>Nocardioidaceae</taxon>
        <taxon>Micropruina</taxon>
    </lineage>
</organism>
<dbReference type="Proteomes" id="UP000238164">
    <property type="component" value="Chromosome 1"/>
</dbReference>
<protein>
    <submittedName>
        <fullName evidence="1">Uncharacterized protein</fullName>
    </submittedName>
</protein>
<keyword evidence="2" id="KW-1185">Reference proteome</keyword>
<gene>
    <name evidence="1" type="ORF">MPLG2_1721</name>
</gene>
<dbReference type="KEGG" id="mgg:MPLG2_1721"/>
<sequence length="103" mass="11133">MLASKSVNFSEIPATIMLNQVIVGDGVTSITWTLRNDDDAKAGERPRDSEGRCVCTYAPSSVFVRPGASQSFDAVFKALPDGVTTIDVVIPRAGTFREVQVQR</sequence>
<reference evidence="1 2" key="1">
    <citation type="submission" date="2018-02" db="EMBL/GenBank/DDBJ databases">
        <authorList>
            <person name="Cohen D.B."/>
            <person name="Kent A.D."/>
        </authorList>
    </citation>
    <scope>NUCLEOTIDE SEQUENCE [LARGE SCALE GENOMIC DNA]</scope>
    <source>
        <strain evidence="1">1</strain>
    </source>
</reference>
<dbReference type="EMBL" id="LT985188">
    <property type="protein sequence ID" value="SPD86757.1"/>
    <property type="molecule type" value="Genomic_DNA"/>
</dbReference>
<proteinExistence type="predicted"/>
<dbReference type="AlphaFoldDB" id="A0A2N9JF72"/>
<evidence type="ECO:0000313" key="2">
    <source>
        <dbReference type="Proteomes" id="UP000238164"/>
    </source>
</evidence>
<dbReference type="OrthoDB" id="4334774at2"/>
<dbReference type="RefSeq" id="WP_158680968.1">
    <property type="nucleotide sequence ID" value="NZ_BAAAGO010000022.1"/>
</dbReference>
<name>A0A2N9JF72_9ACTN</name>
<accession>A0A2N9JF72</accession>